<dbReference type="InterPro" id="IPR008763">
    <property type="entry name" value="Peptidase_S55"/>
</dbReference>
<organism evidence="2 3">
    <name type="scientific">Maccoyibacter intestinihominis</name>
    <dbReference type="NCBI Taxonomy" id="3133499"/>
    <lineage>
        <taxon>Bacteria</taxon>
        <taxon>Bacillati</taxon>
        <taxon>Bacillota</taxon>
        <taxon>Clostridia</taxon>
        <taxon>Lachnospirales</taxon>
        <taxon>Lachnospiraceae</taxon>
        <taxon>Maccoyibacter</taxon>
    </lineage>
</organism>
<dbReference type="InterPro" id="IPR009003">
    <property type="entry name" value="Peptidase_S1_PA"/>
</dbReference>
<gene>
    <name evidence="2" type="primary">spoIVB</name>
    <name evidence="2" type="ORF">WMO43_01745</name>
</gene>
<dbReference type="NCBIfam" id="TIGR02860">
    <property type="entry name" value="spore_IV_B"/>
    <property type="match status" value="1"/>
</dbReference>
<protein>
    <submittedName>
        <fullName evidence="2">SpoIVB peptidase</fullName>
        <ecNumber evidence="2">3.4.21.116</ecNumber>
    </submittedName>
</protein>
<sequence length="406" mass="44215">MKKKFGTGILVFVLCFGYLFLQNKIPDEVSVRPGETLQLHTGIPLSMEQKEEEPVTLASMVFGRSGLGNSQKTGSYTLSCRLFGVIPIKDIYVQERGEKYLIPGGMPVGIYVKTKGILVIGTSPVNGMSGETVEPAKYLLKSGDYICSVNGEKVSTKEELLDRVHEYGDQPMAFGIERNGERIEVAMEAVMTQEKAYKIGVWVRDDLAGVGTLTYTDTAGNYGALGHGVSDADTSTLIDMEKGLLYQTDIIGIIKGKRGTPGELTGIINYSSRYCLGDVKKNTKAGVYGKLDVIPEELTSEQQIPVGFKQEVQLGKAEIICTLEGERKSYDIEITQTNFNARETNKGIRFVVKDQELCALTGGIVQGMSGSPIVQNGKIIGAVTHVFVQDASKGYGIFIEEMLEQG</sequence>
<dbReference type="Proteomes" id="UP001454489">
    <property type="component" value="Unassembled WGS sequence"/>
</dbReference>
<evidence type="ECO:0000313" key="2">
    <source>
        <dbReference type="EMBL" id="MEQ2556605.1"/>
    </source>
</evidence>
<evidence type="ECO:0000313" key="3">
    <source>
        <dbReference type="Proteomes" id="UP001454489"/>
    </source>
</evidence>
<keyword evidence="3" id="KW-1185">Reference proteome</keyword>
<evidence type="ECO:0000259" key="1">
    <source>
        <dbReference type="PROSITE" id="PS51494"/>
    </source>
</evidence>
<dbReference type="EMBL" id="JBBMEX010000001">
    <property type="protein sequence ID" value="MEQ2556605.1"/>
    <property type="molecule type" value="Genomic_DNA"/>
</dbReference>
<dbReference type="SUPFAM" id="SSF50494">
    <property type="entry name" value="Trypsin-like serine proteases"/>
    <property type="match status" value="1"/>
</dbReference>
<dbReference type="Pfam" id="PF05580">
    <property type="entry name" value="Peptidase_S55"/>
    <property type="match status" value="1"/>
</dbReference>
<dbReference type="EC" id="3.4.21.116" evidence="2"/>
<name>A0ABV1HA69_9FIRM</name>
<keyword evidence="2" id="KW-0378">Hydrolase</keyword>
<dbReference type="PROSITE" id="PS51494">
    <property type="entry name" value="SPOIVB"/>
    <property type="match status" value="1"/>
</dbReference>
<dbReference type="InterPro" id="IPR036034">
    <property type="entry name" value="PDZ_sf"/>
</dbReference>
<feature type="domain" description="Peptidase S55" evidence="1">
    <location>
        <begin position="181"/>
        <end position="406"/>
    </location>
</feature>
<accession>A0ABV1HA69</accession>
<dbReference type="SUPFAM" id="SSF50156">
    <property type="entry name" value="PDZ domain-like"/>
    <property type="match status" value="1"/>
</dbReference>
<dbReference type="InterPro" id="IPR014219">
    <property type="entry name" value="SpoIVB"/>
</dbReference>
<comment type="caution">
    <text evidence="2">The sequence shown here is derived from an EMBL/GenBank/DDBJ whole genome shotgun (WGS) entry which is preliminary data.</text>
</comment>
<dbReference type="GO" id="GO:0016787">
    <property type="term" value="F:hydrolase activity"/>
    <property type="evidence" value="ECO:0007669"/>
    <property type="project" value="UniProtKB-KW"/>
</dbReference>
<reference evidence="2 3" key="1">
    <citation type="submission" date="2024-03" db="EMBL/GenBank/DDBJ databases">
        <title>Human intestinal bacterial collection.</title>
        <authorList>
            <person name="Pauvert C."/>
            <person name="Hitch T.C.A."/>
            <person name="Clavel T."/>
        </authorList>
    </citation>
    <scope>NUCLEOTIDE SEQUENCE [LARGE SCALE GENOMIC DNA]</scope>
    <source>
        <strain evidence="2 3">CLA-AA-H185</strain>
    </source>
</reference>
<proteinExistence type="predicted"/>
<dbReference type="RefSeq" id="WP_353529563.1">
    <property type="nucleotide sequence ID" value="NZ_JBBMEX010000001.1"/>
</dbReference>
<dbReference type="Gene3D" id="2.30.42.10">
    <property type="match status" value="1"/>
</dbReference>